<dbReference type="OrthoDB" id="10327818at2759"/>
<feature type="transmembrane region" description="Helical" evidence="1">
    <location>
        <begin position="104"/>
        <end position="127"/>
    </location>
</feature>
<protein>
    <submittedName>
        <fullName evidence="2">Uncharacterized protein</fullName>
    </submittedName>
</protein>
<comment type="caution">
    <text evidence="2">The sequence shown here is derived from an EMBL/GenBank/DDBJ whole genome shotgun (WGS) entry which is preliminary data.</text>
</comment>
<reference evidence="2" key="1">
    <citation type="submission" date="2021-02" db="EMBL/GenBank/DDBJ databases">
        <authorList>
            <person name="Dougan E. K."/>
            <person name="Rhodes N."/>
            <person name="Thang M."/>
            <person name="Chan C."/>
        </authorList>
    </citation>
    <scope>NUCLEOTIDE SEQUENCE</scope>
</reference>
<accession>A0A812URV9</accession>
<keyword evidence="3" id="KW-1185">Reference proteome</keyword>
<dbReference type="Proteomes" id="UP000604046">
    <property type="component" value="Unassembled WGS sequence"/>
</dbReference>
<keyword evidence="1" id="KW-0472">Membrane</keyword>
<evidence type="ECO:0000256" key="1">
    <source>
        <dbReference type="SAM" id="Phobius"/>
    </source>
</evidence>
<name>A0A812URV9_9DINO</name>
<evidence type="ECO:0000313" key="2">
    <source>
        <dbReference type="EMBL" id="CAE7595027.1"/>
    </source>
</evidence>
<keyword evidence="1" id="KW-0812">Transmembrane</keyword>
<organism evidence="2 3">
    <name type="scientific">Symbiodinium natans</name>
    <dbReference type="NCBI Taxonomy" id="878477"/>
    <lineage>
        <taxon>Eukaryota</taxon>
        <taxon>Sar</taxon>
        <taxon>Alveolata</taxon>
        <taxon>Dinophyceae</taxon>
        <taxon>Suessiales</taxon>
        <taxon>Symbiodiniaceae</taxon>
        <taxon>Symbiodinium</taxon>
    </lineage>
</organism>
<dbReference type="EMBL" id="CAJNDS010002781">
    <property type="protein sequence ID" value="CAE7595027.1"/>
    <property type="molecule type" value="Genomic_DNA"/>
</dbReference>
<evidence type="ECO:0000313" key="3">
    <source>
        <dbReference type="Proteomes" id="UP000604046"/>
    </source>
</evidence>
<gene>
    <name evidence="2" type="ORF">SNAT2548_LOCUS33861</name>
</gene>
<sequence length="128" mass="13675">MASPRAIARRVPLSLARWLPVFFLFYAGGTNFSLGRAQGDGFTIQRHIDCKQLLTQGVATARGPALPRYASPTEEERKAARDMLRETPVGEMGTSIGEDGASTLYTIVGGLFFIMLLLTAAVVSGAVG</sequence>
<proteinExistence type="predicted"/>
<keyword evidence="1" id="KW-1133">Transmembrane helix</keyword>
<dbReference type="AlphaFoldDB" id="A0A812URV9"/>